<organism evidence="2 3">
    <name type="scientific">Paenirhodobacter hankyongi</name>
    <dbReference type="NCBI Taxonomy" id="2294033"/>
    <lineage>
        <taxon>Bacteria</taxon>
        <taxon>Pseudomonadati</taxon>
        <taxon>Pseudomonadota</taxon>
        <taxon>Alphaproteobacteria</taxon>
        <taxon>Rhodobacterales</taxon>
        <taxon>Rhodobacter group</taxon>
        <taxon>Paenirhodobacter</taxon>
    </lineage>
</organism>
<comment type="caution">
    <text evidence="2">The sequence shown here is derived from an EMBL/GenBank/DDBJ whole genome shotgun (WGS) entry which is preliminary data.</text>
</comment>
<keyword evidence="1" id="KW-0812">Transmembrane</keyword>
<dbReference type="Proteomes" id="UP000279673">
    <property type="component" value="Unassembled WGS sequence"/>
</dbReference>
<evidence type="ECO:0000256" key="1">
    <source>
        <dbReference type="SAM" id="Phobius"/>
    </source>
</evidence>
<proteinExistence type="predicted"/>
<keyword evidence="3" id="KW-1185">Reference proteome</keyword>
<sequence length="129" mass="12878">MAMTEMRKDDDTALDLFFAEARQSAPEPSAAFLGRILTDAEAVQAGFLAVPAQPAVTRGARFGVLGTVLALFGGWGGLGGMATAAVAGVWIGFAGSDTLAQVAGFSATTEAATASALLADGDILALAAE</sequence>
<evidence type="ECO:0000313" key="3">
    <source>
        <dbReference type="Proteomes" id="UP000279673"/>
    </source>
</evidence>
<keyword evidence="1" id="KW-0472">Membrane</keyword>
<name>A0A421BPI9_9RHOB</name>
<dbReference type="AlphaFoldDB" id="A0A421BPI9"/>
<accession>A0A421BPI9</accession>
<feature type="transmembrane region" description="Helical" evidence="1">
    <location>
        <begin position="68"/>
        <end position="93"/>
    </location>
</feature>
<protein>
    <submittedName>
        <fullName evidence="2">Dihydroorotate dehydrogenase</fullName>
    </submittedName>
</protein>
<gene>
    <name evidence="2" type="ORF">DYS74_09175</name>
</gene>
<keyword evidence="1" id="KW-1133">Transmembrane helix</keyword>
<reference evidence="2 3" key="1">
    <citation type="submission" date="2018-10" db="EMBL/GenBank/DDBJ databases">
        <title>Rhodobacter sp . BO-81.</title>
        <authorList>
            <person name="Im W.T."/>
        </authorList>
    </citation>
    <scope>NUCLEOTIDE SEQUENCE [LARGE SCALE GENOMIC DNA]</scope>
    <source>
        <strain evidence="2 3">BO-81</strain>
    </source>
</reference>
<dbReference type="EMBL" id="RCHI01000007">
    <property type="protein sequence ID" value="RLL64994.1"/>
    <property type="molecule type" value="Genomic_DNA"/>
</dbReference>
<evidence type="ECO:0000313" key="2">
    <source>
        <dbReference type="EMBL" id="RLL64994.1"/>
    </source>
</evidence>